<evidence type="ECO:0000313" key="4">
    <source>
        <dbReference type="Proteomes" id="UP000462435"/>
    </source>
</evidence>
<evidence type="ECO:0000256" key="1">
    <source>
        <dbReference type="SAM" id="SignalP"/>
    </source>
</evidence>
<dbReference type="InterPro" id="IPR031939">
    <property type="entry name" value="Adhesin_E-like"/>
</dbReference>
<dbReference type="Pfam" id="PF16747">
    <property type="entry name" value="Adhesin_E"/>
    <property type="match status" value="1"/>
</dbReference>
<organism evidence="3 4">
    <name type="scientific">Herbaspirillum frisingense</name>
    <dbReference type="NCBI Taxonomy" id="92645"/>
    <lineage>
        <taxon>Bacteria</taxon>
        <taxon>Pseudomonadati</taxon>
        <taxon>Pseudomonadota</taxon>
        <taxon>Betaproteobacteria</taxon>
        <taxon>Burkholderiales</taxon>
        <taxon>Oxalobacteraceae</taxon>
        <taxon>Herbaspirillum</taxon>
    </lineage>
</organism>
<dbReference type="EMBL" id="WNDX01000119">
    <property type="protein sequence ID" value="KAF1041475.1"/>
    <property type="molecule type" value="Genomic_DNA"/>
</dbReference>
<keyword evidence="1" id="KW-0732">Signal</keyword>
<name>A0A7V8JTC9_9BURK</name>
<sequence>MSSPIATQPADMDVPISSSPVLRASARLAAALLLACASLPAHADWSPLGDNTIGSFFVDKNSIVVTRSIRQAQILLNWSRPQLLMGQGSKTYYSSEISTAYFDCNNRQLGFGSRKMYAQPDGKGQLLLAPQLAYSDVKLQDPIPGSTGERAIEAVCGK</sequence>
<reference evidence="4" key="1">
    <citation type="journal article" date="2020" name="MBio">
        <title>Horizontal gene transfer to a defensive symbiont with a reduced genome amongst a multipartite beetle microbiome.</title>
        <authorList>
            <person name="Waterworth S.C."/>
            <person name="Florez L.V."/>
            <person name="Rees E.R."/>
            <person name="Hertweck C."/>
            <person name="Kaltenpoth M."/>
            <person name="Kwan J.C."/>
        </authorList>
    </citation>
    <scope>NUCLEOTIDE SEQUENCE [LARGE SCALE GENOMIC DNA]</scope>
</reference>
<proteinExistence type="predicted"/>
<accession>A0A7V8JTC9</accession>
<comment type="caution">
    <text evidence="3">The sequence shown here is derived from an EMBL/GenBank/DDBJ whole genome shotgun (WGS) entry which is preliminary data.</text>
</comment>
<dbReference type="Proteomes" id="UP000462435">
    <property type="component" value="Unassembled WGS sequence"/>
</dbReference>
<feature type="signal peptide" evidence="1">
    <location>
        <begin position="1"/>
        <end position="43"/>
    </location>
</feature>
<feature type="chain" id="PRO_5031440112" description="Surface-adhesin protein E-like domain-containing protein" evidence="1">
    <location>
        <begin position="44"/>
        <end position="158"/>
    </location>
</feature>
<protein>
    <recommendedName>
        <fullName evidence="2">Surface-adhesin protein E-like domain-containing protein</fullName>
    </recommendedName>
</protein>
<gene>
    <name evidence="3" type="ORF">GAK35_03282</name>
</gene>
<dbReference type="AlphaFoldDB" id="A0A7V8JTC9"/>
<evidence type="ECO:0000313" key="3">
    <source>
        <dbReference type="EMBL" id="KAF1041475.1"/>
    </source>
</evidence>
<feature type="domain" description="Surface-adhesin protein E-like" evidence="2">
    <location>
        <begin position="45"/>
        <end position="157"/>
    </location>
</feature>
<evidence type="ECO:0000259" key="2">
    <source>
        <dbReference type="Pfam" id="PF16747"/>
    </source>
</evidence>